<sequence>MAVILVLYTELMPYNVVVFRALVERGCRMHVVLWDTNKLTPYHPPMEQGITYYNRSSFWNVDHLNILVQRLRPDLVWCAGWIDPMYNEACVWIRKNFRIPIIASSDTQWRGGKQWLNVLTARFRHRRWFSHLFVSGEPQVVYARKLGFRPEQVLMNNLSADVDLFHQIDPGFREHVYPRRLLYMGRFAKAKGLHYLLEAWKSLPDRNGWKLTLIGNGPEYPKLQGYPDVEIKDFMPQEELMKELEQSGAFILPSVFEPWALVIHEAACSGLPILASGCCGAVSCFVKDGENGFLFTPGDKRAIRQVIERFIHLPEPEWLQMGKKSRELSYLITPSVVAERILTLLK</sequence>
<dbReference type="Gene3D" id="3.40.50.2000">
    <property type="entry name" value="Glycogen Phosphorylase B"/>
    <property type="match status" value="2"/>
</dbReference>
<dbReference type="PANTHER" id="PTHR12526:SF638">
    <property type="entry name" value="SPORE COAT PROTEIN SA"/>
    <property type="match status" value="1"/>
</dbReference>
<dbReference type="RefSeq" id="WP_186960895.1">
    <property type="nucleotide sequence ID" value="NZ_JACOOI010000027.1"/>
</dbReference>
<dbReference type="PANTHER" id="PTHR12526">
    <property type="entry name" value="GLYCOSYLTRANSFERASE"/>
    <property type="match status" value="1"/>
</dbReference>
<feature type="domain" description="Glycosyl transferase family 1" evidence="1">
    <location>
        <begin position="179"/>
        <end position="326"/>
    </location>
</feature>
<gene>
    <name evidence="2" type="ORF">H8S77_19910</name>
</gene>
<dbReference type="SUPFAM" id="SSF53756">
    <property type="entry name" value="UDP-Glycosyltransferase/glycogen phosphorylase"/>
    <property type="match status" value="1"/>
</dbReference>
<organism evidence="2 3">
    <name type="scientific">Parabacteroides segnis</name>
    <dbReference type="NCBI Taxonomy" id="2763058"/>
    <lineage>
        <taxon>Bacteria</taxon>
        <taxon>Pseudomonadati</taxon>
        <taxon>Bacteroidota</taxon>
        <taxon>Bacteroidia</taxon>
        <taxon>Bacteroidales</taxon>
        <taxon>Tannerellaceae</taxon>
        <taxon>Parabacteroides</taxon>
    </lineage>
</organism>
<dbReference type="InterPro" id="IPR001296">
    <property type="entry name" value="Glyco_trans_1"/>
</dbReference>
<evidence type="ECO:0000313" key="3">
    <source>
        <dbReference type="Proteomes" id="UP000644010"/>
    </source>
</evidence>
<evidence type="ECO:0000259" key="1">
    <source>
        <dbReference type="Pfam" id="PF00534"/>
    </source>
</evidence>
<accession>A0ABR7E5W0</accession>
<dbReference type="EMBL" id="JACOOI010000027">
    <property type="protein sequence ID" value="MBC5645151.1"/>
    <property type="molecule type" value="Genomic_DNA"/>
</dbReference>
<reference evidence="2 3" key="1">
    <citation type="submission" date="2020-08" db="EMBL/GenBank/DDBJ databases">
        <title>Genome public.</title>
        <authorList>
            <person name="Liu C."/>
            <person name="Sun Q."/>
        </authorList>
    </citation>
    <scope>NUCLEOTIDE SEQUENCE [LARGE SCALE GENOMIC DNA]</scope>
    <source>
        <strain evidence="2 3">BX2</strain>
    </source>
</reference>
<name>A0ABR7E5W0_9BACT</name>
<dbReference type="CDD" id="cd03801">
    <property type="entry name" value="GT4_PimA-like"/>
    <property type="match status" value="1"/>
</dbReference>
<dbReference type="Proteomes" id="UP000644010">
    <property type="component" value="Unassembled WGS sequence"/>
</dbReference>
<proteinExistence type="predicted"/>
<keyword evidence="3" id="KW-1185">Reference proteome</keyword>
<comment type="caution">
    <text evidence="2">The sequence shown here is derived from an EMBL/GenBank/DDBJ whole genome shotgun (WGS) entry which is preliminary data.</text>
</comment>
<evidence type="ECO:0000313" key="2">
    <source>
        <dbReference type="EMBL" id="MBC5645151.1"/>
    </source>
</evidence>
<dbReference type="Pfam" id="PF00534">
    <property type="entry name" value="Glycos_transf_1"/>
    <property type="match status" value="1"/>
</dbReference>
<protein>
    <submittedName>
        <fullName evidence="2">Glycosyltransferase</fullName>
    </submittedName>
</protein>